<dbReference type="EnsemblMetazoa" id="SCAU005252-RA">
    <property type="protein sequence ID" value="SCAU005252-PA"/>
    <property type="gene ID" value="SCAU005252"/>
</dbReference>
<dbReference type="GO" id="GO:0006508">
    <property type="term" value="P:proteolysis"/>
    <property type="evidence" value="ECO:0007669"/>
    <property type="project" value="UniProtKB-KW"/>
</dbReference>
<evidence type="ECO:0000313" key="13">
    <source>
        <dbReference type="EnsemblMetazoa" id="SCAU005252-PA"/>
    </source>
</evidence>
<dbReference type="InterPro" id="IPR018114">
    <property type="entry name" value="TRYPSIN_HIS"/>
</dbReference>
<organism evidence="13 14">
    <name type="scientific">Stomoxys calcitrans</name>
    <name type="common">Stable fly</name>
    <name type="synonym">Conops calcitrans</name>
    <dbReference type="NCBI Taxonomy" id="35570"/>
    <lineage>
        <taxon>Eukaryota</taxon>
        <taxon>Metazoa</taxon>
        <taxon>Ecdysozoa</taxon>
        <taxon>Arthropoda</taxon>
        <taxon>Hexapoda</taxon>
        <taxon>Insecta</taxon>
        <taxon>Pterygota</taxon>
        <taxon>Neoptera</taxon>
        <taxon>Endopterygota</taxon>
        <taxon>Diptera</taxon>
        <taxon>Brachycera</taxon>
        <taxon>Muscomorpha</taxon>
        <taxon>Muscoidea</taxon>
        <taxon>Muscidae</taxon>
        <taxon>Stomoxys</taxon>
    </lineage>
</organism>
<evidence type="ECO:0000313" key="14">
    <source>
        <dbReference type="Proteomes" id="UP000095300"/>
    </source>
</evidence>
<dbReference type="InterPro" id="IPR001314">
    <property type="entry name" value="Peptidase_S1A"/>
</dbReference>
<dbReference type="PANTHER" id="PTHR24256">
    <property type="entry name" value="TRYPTASE-RELATED"/>
    <property type="match status" value="1"/>
</dbReference>
<keyword evidence="4 10" id="KW-0720">Serine protease</keyword>
<keyword evidence="7" id="KW-1015">Disulfide bond</keyword>
<keyword evidence="14" id="KW-1185">Reference proteome</keyword>
<dbReference type="VEuPathDB" id="VectorBase:SCAU005252"/>
<dbReference type="PROSITE" id="PS51888">
    <property type="entry name" value="CLIP"/>
    <property type="match status" value="1"/>
</dbReference>
<name>A0A1I8P6J9_STOCA</name>
<evidence type="ECO:0000256" key="5">
    <source>
        <dbReference type="ARBA" id="ARBA00022837"/>
    </source>
</evidence>
<feature type="chain" id="PRO_5023975536" description="CLIP domain-containing serine protease" evidence="10">
    <location>
        <begin position="21"/>
        <end position="405"/>
    </location>
</feature>
<dbReference type="PROSITE" id="PS50240">
    <property type="entry name" value="TRYPSIN_DOM"/>
    <property type="match status" value="1"/>
</dbReference>
<dbReference type="OrthoDB" id="9028152at2759"/>
<evidence type="ECO:0000256" key="6">
    <source>
        <dbReference type="ARBA" id="ARBA00023145"/>
    </source>
</evidence>
<keyword evidence="8" id="KW-0325">Glycoprotein</keyword>
<evidence type="ECO:0000256" key="10">
    <source>
        <dbReference type="RuleBase" id="RU366078"/>
    </source>
</evidence>
<comment type="similarity">
    <text evidence="9 10">Belongs to the peptidase S1 family. CLIP subfamily.</text>
</comment>
<dbReference type="Gene3D" id="3.30.1640.30">
    <property type="match status" value="1"/>
</dbReference>
<evidence type="ECO:0000256" key="7">
    <source>
        <dbReference type="ARBA" id="ARBA00023157"/>
    </source>
</evidence>
<dbReference type="InterPro" id="IPR009003">
    <property type="entry name" value="Peptidase_S1_PA"/>
</dbReference>
<dbReference type="InterPro" id="IPR043504">
    <property type="entry name" value="Peptidase_S1_PA_chymotrypsin"/>
</dbReference>
<dbReference type="Proteomes" id="UP000095300">
    <property type="component" value="Unassembled WGS sequence"/>
</dbReference>
<feature type="domain" description="Peptidase S1" evidence="11">
    <location>
        <begin position="129"/>
        <end position="399"/>
    </location>
</feature>
<dbReference type="SUPFAM" id="SSF50494">
    <property type="entry name" value="Trypsin-like serine proteases"/>
    <property type="match status" value="1"/>
</dbReference>
<comment type="domain">
    <text evidence="10">The clip domain consists of 35-55 residues which are 'knitted' together usually by 3 conserved disulfide bonds forming a clip-like compact structure.</text>
</comment>
<evidence type="ECO:0000259" key="11">
    <source>
        <dbReference type="PROSITE" id="PS50240"/>
    </source>
</evidence>
<keyword evidence="2 10" id="KW-0732">Signal</keyword>
<proteinExistence type="inferred from homology"/>
<protein>
    <recommendedName>
        <fullName evidence="10">CLIP domain-containing serine protease</fullName>
        <ecNumber evidence="10">3.4.21.-</ecNumber>
    </recommendedName>
</protein>
<dbReference type="SMART" id="SM00020">
    <property type="entry name" value="Tryp_SPc"/>
    <property type="match status" value="1"/>
</dbReference>
<feature type="signal peptide" evidence="10">
    <location>
        <begin position="1"/>
        <end position="20"/>
    </location>
</feature>
<keyword evidence="10" id="KW-0964">Secreted</keyword>
<keyword evidence="6" id="KW-0865">Zymogen</keyword>
<dbReference type="InterPro" id="IPR038565">
    <property type="entry name" value="CLIP_sf"/>
</dbReference>
<evidence type="ECO:0000256" key="3">
    <source>
        <dbReference type="ARBA" id="ARBA00022801"/>
    </source>
</evidence>
<accession>A0A1I8P6J9</accession>
<keyword evidence="3 10" id="KW-0378">Hydrolase</keyword>
<dbReference type="EC" id="3.4.21.-" evidence="10"/>
<reference evidence="13" key="1">
    <citation type="submission" date="2020-05" db="UniProtKB">
        <authorList>
            <consortium name="EnsemblMetazoa"/>
        </authorList>
    </citation>
    <scope>IDENTIFICATION</scope>
    <source>
        <strain evidence="13">USDA</strain>
    </source>
</reference>
<sequence>MGFEIRIVILVISLIKTSLAHNIVRCTKPSSAFCIPLNKCPLLYDLYKNFEQLGESEQRLLRDSQCGFDNTHEGVSRVLVCCPDETAMPDEEPSNVNAVNEMLLRNFDIDNAQCGLMENSRATGRDSAGRNGADRRKVSSVDGSYFPWMALIEYMDIRDGMMGSYNCSGTLINSRYILTAAHCMSDTYWKPHRIWLGHWEPNTDIQCLTQPHDNAADCAATKSAFVSEIDEIIIYPTFHKNIHHDVALIRMKQRVENTKAIRPICLPFGYDFNTADLTNTMAEFVSWSGSSKTEGLVNADKTKILLPIWETSECRKTYRLKNRDIHLQYEICAGGEQDVDTCNGDSGGGLVHSFERDSEKVHVVVGIMAAGTRECGLEGWPSISIHVQHHLQWILHELARGKNVA</sequence>
<evidence type="ECO:0000256" key="2">
    <source>
        <dbReference type="ARBA" id="ARBA00022729"/>
    </source>
</evidence>
<comment type="subcellular location">
    <subcellularLocation>
        <location evidence="10">Secreted</location>
    </subcellularLocation>
</comment>
<dbReference type="Pfam" id="PF12032">
    <property type="entry name" value="CLIP"/>
    <property type="match status" value="1"/>
</dbReference>
<dbReference type="CDD" id="cd00190">
    <property type="entry name" value="Tryp_SPc"/>
    <property type="match status" value="1"/>
</dbReference>
<evidence type="ECO:0000256" key="1">
    <source>
        <dbReference type="ARBA" id="ARBA00022670"/>
    </source>
</evidence>
<keyword evidence="5" id="KW-0106">Calcium</keyword>
<evidence type="ECO:0000256" key="8">
    <source>
        <dbReference type="ARBA" id="ARBA00023180"/>
    </source>
</evidence>
<dbReference type="InterPro" id="IPR001254">
    <property type="entry name" value="Trypsin_dom"/>
</dbReference>
<gene>
    <name evidence="13" type="primary">106081322</name>
</gene>
<dbReference type="STRING" id="35570.A0A1I8P6J9"/>
<dbReference type="Gene3D" id="2.40.10.10">
    <property type="entry name" value="Trypsin-like serine proteases"/>
    <property type="match status" value="2"/>
</dbReference>
<dbReference type="Pfam" id="PF00089">
    <property type="entry name" value="Trypsin"/>
    <property type="match status" value="1"/>
</dbReference>
<dbReference type="InterPro" id="IPR022700">
    <property type="entry name" value="CLIP"/>
</dbReference>
<dbReference type="FunFam" id="2.40.10.10:FF:000028">
    <property type="entry name" value="Serine protease easter"/>
    <property type="match status" value="1"/>
</dbReference>
<dbReference type="AlphaFoldDB" id="A0A1I8P6J9"/>
<evidence type="ECO:0000256" key="9">
    <source>
        <dbReference type="ARBA" id="ARBA00024195"/>
    </source>
</evidence>
<keyword evidence="1 10" id="KW-0645">Protease</keyword>
<feature type="domain" description="Clip" evidence="12">
    <location>
        <begin position="25"/>
        <end position="82"/>
    </location>
</feature>
<dbReference type="GO" id="GO:0005576">
    <property type="term" value="C:extracellular region"/>
    <property type="evidence" value="ECO:0007669"/>
    <property type="project" value="UniProtKB-SubCell"/>
</dbReference>
<dbReference type="PROSITE" id="PS00134">
    <property type="entry name" value="TRYPSIN_HIS"/>
    <property type="match status" value="1"/>
</dbReference>
<dbReference type="PRINTS" id="PR00722">
    <property type="entry name" value="CHYMOTRYPSIN"/>
</dbReference>
<evidence type="ECO:0000256" key="4">
    <source>
        <dbReference type="ARBA" id="ARBA00022825"/>
    </source>
</evidence>
<evidence type="ECO:0000259" key="12">
    <source>
        <dbReference type="PROSITE" id="PS51888"/>
    </source>
</evidence>
<dbReference type="GO" id="GO:0004252">
    <property type="term" value="F:serine-type endopeptidase activity"/>
    <property type="evidence" value="ECO:0007669"/>
    <property type="project" value="UniProtKB-UniRule"/>
</dbReference>
<dbReference type="InterPro" id="IPR051487">
    <property type="entry name" value="Ser/Thr_Proteases_Immune/Dev"/>
</dbReference>